<evidence type="ECO:0000256" key="2">
    <source>
        <dbReference type="ARBA" id="ARBA00023315"/>
    </source>
</evidence>
<dbReference type="EMBL" id="DWWV01000111">
    <property type="protein sequence ID" value="HJC10875.1"/>
    <property type="molecule type" value="Genomic_DNA"/>
</dbReference>
<comment type="caution">
    <text evidence="4">The sequence shown here is derived from an EMBL/GenBank/DDBJ whole genome shotgun (WGS) entry which is preliminary data.</text>
</comment>
<dbReference type="SUPFAM" id="SSF55729">
    <property type="entry name" value="Acyl-CoA N-acyltransferases (Nat)"/>
    <property type="match status" value="1"/>
</dbReference>
<keyword evidence="1" id="KW-0808">Transferase</keyword>
<sequence>MFTIRIGSTEELEKVKAFYDSLIEEVQNAEYKPGWKKDIYPTEEMLREALEKKELYIGETEGKIAACMILNLECNERYQEISWKTQAGPGEVMAIHTFGVHPGFSGRGLGTRMMEEAVKIAEGMGLKALRLDVLDGNLPAERLYEKVGFQYAGSLNIFYEDTGWADFNLYEYEISGDKESFKKLSP</sequence>
<dbReference type="Proteomes" id="UP000823893">
    <property type="component" value="Unassembled WGS sequence"/>
</dbReference>
<dbReference type="InterPro" id="IPR016181">
    <property type="entry name" value="Acyl_CoA_acyltransferase"/>
</dbReference>
<protein>
    <submittedName>
        <fullName evidence="4">GNAT family N-acetyltransferase</fullName>
    </submittedName>
</protein>
<dbReference type="Gene3D" id="3.40.630.30">
    <property type="match status" value="1"/>
</dbReference>
<dbReference type="InterPro" id="IPR050680">
    <property type="entry name" value="YpeA/RimI_acetyltransf"/>
</dbReference>
<name>A0A9D2SL58_9FIRM</name>
<accession>A0A9D2SL58</accession>
<dbReference type="PANTHER" id="PTHR43420:SF47">
    <property type="entry name" value="N-ACETYLTRANSFERASE DOMAIN-CONTAINING PROTEIN"/>
    <property type="match status" value="1"/>
</dbReference>
<dbReference type="GO" id="GO:0016747">
    <property type="term" value="F:acyltransferase activity, transferring groups other than amino-acyl groups"/>
    <property type="evidence" value="ECO:0007669"/>
    <property type="project" value="InterPro"/>
</dbReference>
<feature type="domain" description="N-acetyltransferase" evidence="3">
    <location>
        <begin position="2"/>
        <end position="170"/>
    </location>
</feature>
<evidence type="ECO:0000259" key="3">
    <source>
        <dbReference type="PROSITE" id="PS51186"/>
    </source>
</evidence>
<keyword evidence="2" id="KW-0012">Acyltransferase</keyword>
<dbReference type="CDD" id="cd04301">
    <property type="entry name" value="NAT_SF"/>
    <property type="match status" value="1"/>
</dbReference>
<evidence type="ECO:0000313" key="5">
    <source>
        <dbReference type="Proteomes" id="UP000823893"/>
    </source>
</evidence>
<organism evidence="4 5">
    <name type="scientific">Candidatus Blautia merdigallinarum</name>
    <dbReference type="NCBI Taxonomy" id="2838495"/>
    <lineage>
        <taxon>Bacteria</taxon>
        <taxon>Bacillati</taxon>
        <taxon>Bacillota</taxon>
        <taxon>Clostridia</taxon>
        <taxon>Lachnospirales</taxon>
        <taxon>Lachnospiraceae</taxon>
        <taxon>Blautia</taxon>
    </lineage>
</organism>
<reference evidence="4" key="2">
    <citation type="submission" date="2021-04" db="EMBL/GenBank/DDBJ databases">
        <authorList>
            <person name="Gilroy R."/>
        </authorList>
    </citation>
    <scope>NUCLEOTIDE SEQUENCE</scope>
    <source>
        <strain evidence="4">ChiSxjej6B18-287</strain>
    </source>
</reference>
<dbReference type="Pfam" id="PF00583">
    <property type="entry name" value="Acetyltransf_1"/>
    <property type="match status" value="1"/>
</dbReference>
<dbReference type="AlphaFoldDB" id="A0A9D2SL58"/>
<dbReference type="PROSITE" id="PS51186">
    <property type="entry name" value="GNAT"/>
    <property type="match status" value="1"/>
</dbReference>
<evidence type="ECO:0000313" key="4">
    <source>
        <dbReference type="EMBL" id="HJC10875.1"/>
    </source>
</evidence>
<reference evidence="4" key="1">
    <citation type="journal article" date="2021" name="PeerJ">
        <title>Extensive microbial diversity within the chicken gut microbiome revealed by metagenomics and culture.</title>
        <authorList>
            <person name="Gilroy R."/>
            <person name="Ravi A."/>
            <person name="Getino M."/>
            <person name="Pursley I."/>
            <person name="Horton D.L."/>
            <person name="Alikhan N.F."/>
            <person name="Baker D."/>
            <person name="Gharbi K."/>
            <person name="Hall N."/>
            <person name="Watson M."/>
            <person name="Adriaenssens E.M."/>
            <person name="Foster-Nyarko E."/>
            <person name="Jarju S."/>
            <person name="Secka A."/>
            <person name="Antonio M."/>
            <person name="Oren A."/>
            <person name="Chaudhuri R.R."/>
            <person name="La Ragione R."/>
            <person name="Hildebrand F."/>
            <person name="Pallen M.J."/>
        </authorList>
    </citation>
    <scope>NUCLEOTIDE SEQUENCE</scope>
    <source>
        <strain evidence="4">ChiSxjej6B18-287</strain>
    </source>
</reference>
<dbReference type="InterPro" id="IPR000182">
    <property type="entry name" value="GNAT_dom"/>
</dbReference>
<gene>
    <name evidence="4" type="ORF">H9935_08670</name>
</gene>
<proteinExistence type="predicted"/>
<evidence type="ECO:0000256" key="1">
    <source>
        <dbReference type="ARBA" id="ARBA00022679"/>
    </source>
</evidence>
<dbReference type="PANTHER" id="PTHR43420">
    <property type="entry name" value="ACETYLTRANSFERASE"/>
    <property type="match status" value="1"/>
</dbReference>